<feature type="binding site" evidence="4">
    <location>
        <position position="292"/>
    </location>
    <ligand>
        <name>Fe cation</name>
        <dbReference type="ChEBI" id="CHEBI:24875"/>
        <note>catalytic</note>
    </ligand>
</feature>
<accession>A0ABD2JHL6</accession>
<feature type="compositionally biased region" description="Acidic residues" evidence="5">
    <location>
        <begin position="640"/>
        <end position="649"/>
    </location>
</feature>
<dbReference type="GO" id="GO:0046872">
    <property type="term" value="F:metal ion binding"/>
    <property type="evidence" value="ECO:0007669"/>
    <property type="project" value="UniProtKB-KW"/>
</dbReference>
<feature type="binding site" evidence="4">
    <location>
        <position position="555"/>
    </location>
    <ligand>
        <name>Fe cation</name>
        <dbReference type="ChEBI" id="CHEBI:24875"/>
        <note>catalytic</note>
    </ligand>
</feature>
<reference evidence="7 8" key="1">
    <citation type="submission" date="2024-10" db="EMBL/GenBank/DDBJ databases">
        <authorList>
            <person name="Kim D."/>
        </authorList>
    </citation>
    <scope>NUCLEOTIDE SEQUENCE [LARGE SCALE GENOMIC DNA]</scope>
    <source>
        <strain evidence="7">Taebaek</strain>
    </source>
</reference>
<dbReference type="PANTHER" id="PTHR10543:SF129">
    <property type="entry name" value="CAROTENOID OXYGENASE"/>
    <property type="match status" value="1"/>
</dbReference>
<organism evidence="7 8">
    <name type="scientific">Heterodera schachtii</name>
    <name type="common">Sugarbeet cyst nematode worm</name>
    <name type="synonym">Tylenchus schachtii</name>
    <dbReference type="NCBI Taxonomy" id="97005"/>
    <lineage>
        <taxon>Eukaryota</taxon>
        <taxon>Metazoa</taxon>
        <taxon>Ecdysozoa</taxon>
        <taxon>Nematoda</taxon>
        <taxon>Chromadorea</taxon>
        <taxon>Rhabditida</taxon>
        <taxon>Tylenchina</taxon>
        <taxon>Tylenchomorpha</taxon>
        <taxon>Tylenchoidea</taxon>
        <taxon>Heteroderidae</taxon>
        <taxon>Heteroderinae</taxon>
        <taxon>Heterodera</taxon>
    </lineage>
</organism>
<feature type="region of interest" description="Disordered" evidence="5">
    <location>
        <begin position="831"/>
        <end position="899"/>
    </location>
</feature>
<keyword evidence="6" id="KW-0732">Signal</keyword>
<evidence type="ECO:0000313" key="8">
    <source>
        <dbReference type="Proteomes" id="UP001620645"/>
    </source>
</evidence>
<comment type="similarity">
    <text evidence="1">Belongs to the carotenoid oxygenase family.</text>
</comment>
<keyword evidence="2 4" id="KW-0479">Metal-binding</keyword>
<evidence type="ECO:0000313" key="7">
    <source>
        <dbReference type="EMBL" id="KAL3090108.1"/>
    </source>
</evidence>
<evidence type="ECO:0000256" key="1">
    <source>
        <dbReference type="ARBA" id="ARBA00006787"/>
    </source>
</evidence>
<evidence type="ECO:0000256" key="6">
    <source>
        <dbReference type="SAM" id="SignalP"/>
    </source>
</evidence>
<feature type="chain" id="PRO_5044870550" evidence="6">
    <location>
        <begin position="22"/>
        <end position="899"/>
    </location>
</feature>
<sequence length="899" mass="102846">MPLIALLLFVPFIQQIRLVSAQSLRNIHLGFPEAWDGDKFPEIYCPSKNIPKWLDGYFLCQLSAAYGDPNAPPGQKLMHMIDAIGAIGSFHLSGGEVVFSARYYPSRPYRIWEFYDRNMTKASVPWAGWSHYNLSAMARWEQVPANPDAARFHPNLDFWRVGHRIIAGTEAPYWVGYEFDVPKLSNFRLASFVEDNDIFGTSARPSLIPISMAMHERADTARNAKNGDEILWGTFSAMNFDEERFFQGLFTIDSNGVRKVVGMYDYGTWDAKACSKEDEYIGDKSHLPGYMHSISSTEHYVILPITSLVINPCKFKEPPRTAGADPQIQQGGLWGMDFYDVVPMRFLVFDKRTNSWLTQKPLEVFPSMFVTHQLNAFEDSEGNIVADMIVYDSHDPYVKYFYADFLRSQLYPNTARILRFTLDLRTFRVMYGYLIPQETISADFPQINRAFDSRPYQWAYFVENPFAGGNKIVKINVNEPSGAKNSHFTPDELQLVLHEPYFEQRPGATREDDGILLVKGLDLEENKGVLLVIDATSMEEIGRAFVPISVPFGFHNRFFSRQQLGLTSEKGVVEEEEKPKNGNQKNKLSARTMHHRRTFWERLVKSNGTSTPMPSIGAAAVSWRPIQPIKAEENKRKREEEEEEAEDSGEEQRRPATNRRPPLRPYGTRHVPLPPEPTALPWWPTLPVRLTHPPLFRTSAAPPTATEVPPYNTVPIPPVSPPTVAQPFPFAPPPQSSEFFPEAKLSIARPLHIRRASKPMTVRQLYERTLRALCRWASKVFSSISYQGCVHSGQRAIRWLSPAAQRIVQQHAPPVDDPELLELVEVDQQWRRQQQQQRHDEGQATTAAESAKLRPVLVPPADETRRKPWYLEAETERKRMEPADWEEEEEGLEGQRRTQ</sequence>
<keyword evidence="8" id="KW-1185">Reference proteome</keyword>
<dbReference type="Pfam" id="PF03055">
    <property type="entry name" value="RPE65"/>
    <property type="match status" value="1"/>
</dbReference>
<evidence type="ECO:0000256" key="5">
    <source>
        <dbReference type="SAM" id="MobiDB-lite"/>
    </source>
</evidence>
<dbReference type="EMBL" id="JBICCN010000143">
    <property type="protein sequence ID" value="KAL3090108.1"/>
    <property type="molecule type" value="Genomic_DNA"/>
</dbReference>
<dbReference type="AlphaFoldDB" id="A0ABD2JHL6"/>
<proteinExistence type="inferred from homology"/>
<keyword evidence="3 4" id="KW-0408">Iron</keyword>
<name>A0ABD2JHL6_HETSC</name>
<evidence type="ECO:0000256" key="3">
    <source>
        <dbReference type="ARBA" id="ARBA00023004"/>
    </source>
</evidence>
<comment type="cofactor">
    <cofactor evidence="4">
        <name>Fe(2+)</name>
        <dbReference type="ChEBI" id="CHEBI:29033"/>
    </cofactor>
    <text evidence="4">Binds 1 Fe(2+) ion per subunit.</text>
</comment>
<feature type="signal peptide" evidence="6">
    <location>
        <begin position="1"/>
        <end position="21"/>
    </location>
</feature>
<feature type="binding site" evidence="4">
    <location>
        <position position="372"/>
    </location>
    <ligand>
        <name>Fe cation</name>
        <dbReference type="ChEBI" id="CHEBI:24875"/>
        <note>catalytic</note>
    </ligand>
</feature>
<protein>
    <submittedName>
        <fullName evidence="7">Uncharacterized protein</fullName>
    </submittedName>
</protein>
<evidence type="ECO:0000256" key="2">
    <source>
        <dbReference type="ARBA" id="ARBA00022723"/>
    </source>
</evidence>
<feature type="region of interest" description="Disordered" evidence="5">
    <location>
        <begin position="570"/>
        <end position="592"/>
    </location>
</feature>
<dbReference type="Proteomes" id="UP001620645">
    <property type="component" value="Unassembled WGS sequence"/>
</dbReference>
<feature type="compositionally biased region" description="Basic and acidic residues" evidence="5">
    <location>
        <begin position="571"/>
        <end position="580"/>
    </location>
</feature>
<dbReference type="InterPro" id="IPR004294">
    <property type="entry name" value="Carotenoid_Oase"/>
</dbReference>
<feature type="compositionally biased region" description="Acidic residues" evidence="5">
    <location>
        <begin position="883"/>
        <end position="892"/>
    </location>
</feature>
<feature type="region of interest" description="Disordered" evidence="5">
    <location>
        <begin position="606"/>
        <end position="672"/>
    </location>
</feature>
<feature type="compositionally biased region" description="Basic and acidic residues" evidence="5">
    <location>
        <begin position="630"/>
        <end position="639"/>
    </location>
</feature>
<evidence type="ECO:0000256" key="4">
    <source>
        <dbReference type="PIRSR" id="PIRSR604294-1"/>
    </source>
</evidence>
<comment type="caution">
    <text evidence="7">The sequence shown here is derived from an EMBL/GenBank/DDBJ whole genome shotgun (WGS) entry which is preliminary data.</text>
</comment>
<gene>
    <name evidence="7" type="ORF">niasHS_006560</name>
</gene>
<dbReference type="PANTHER" id="PTHR10543">
    <property type="entry name" value="BETA-CAROTENE DIOXYGENASE"/>
    <property type="match status" value="1"/>
</dbReference>